<dbReference type="Pfam" id="PF20419">
    <property type="entry name" value="DUF6701"/>
    <property type="match status" value="1"/>
</dbReference>
<dbReference type="EMBL" id="SWCJ01000004">
    <property type="protein sequence ID" value="TKB55984.1"/>
    <property type="molecule type" value="Genomic_DNA"/>
</dbReference>
<feature type="signal peptide" evidence="2">
    <location>
        <begin position="1"/>
        <end position="19"/>
    </location>
</feature>
<evidence type="ECO:0000256" key="2">
    <source>
        <dbReference type="SAM" id="SignalP"/>
    </source>
</evidence>
<keyword evidence="5" id="KW-1185">Reference proteome</keyword>
<accession>A0A4U1BPE7</accession>
<feature type="chain" id="PRO_5020473546" description="DUF6701 domain-containing protein" evidence="2">
    <location>
        <begin position="20"/>
        <end position="1493"/>
    </location>
</feature>
<dbReference type="InterPro" id="IPR046524">
    <property type="entry name" value="DUF6701"/>
</dbReference>
<reference evidence="4 5" key="1">
    <citation type="submission" date="2019-04" db="EMBL/GenBank/DDBJ databases">
        <authorList>
            <person name="Hwang J.C."/>
        </authorList>
    </citation>
    <scope>NUCLEOTIDE SEQUENCE [LARGE SCALE GENOMIC DNA]</scope>
    <source>
        <strain evidence="4 5">IMCC35002</strain>
    </source>
</reference>
<dbReference type="RefSeq" id="WP_136862713.1">
    <property type="nucleotide sequence ID" value="NZ_SWCJ01000004.1"/>
</dbReference>
<dbReference type="OrthoDB" id="9790247at2"/>
<dbReference type="Proteomes" id="UP000305675">
    <property type="component" value="Unassembled WGS sequence"/>
</dbReference>
<evidence type="ECO:0000313" key="5">
    <source>
        <dbReference type="Proteomes" id="UP000305675"/>
    </source>
</evidence>
<evidence type="ECO:0000256" key="1">
    <source>
        <dbReference type="SAM" id="MobiDB-lite"/>
    </source>
</evidence>
<feature type="domain" description="DUF6701" evidence="3">
    <location>
        <begin position="883"/>
        <end position="1489"/>
    </location>
</feature>
<evidence type="ECO:0000313" key="4">
    <source>
        <dbReference type="EMBL" id="TKB55984.1"/>
    </source>
</evidence>
<sequence length="1493" mass="162461">MKRNRIIACLLVASYSAGAAALPYCEEVFPSVLQSAHNGSRLTLDRGSSVRYDSDNVFEFKHLTQSGNNHCFGQNCSVSGKPAKSLDLPDFPGRDQFPDDPGAFPNINGSSDYSCSSGNHSLTWDLLSFGSYDEIKVSGSCSLTIDSVFWSDLGVEKLIVEGSGRLYLNGQRLFVEDLEVKNSGYISANTASELYAYDLSLEGAARIASGWLTTFGYQSVKIDGSSNLEANFHAVYLDEFKMEGNANANFSSGQHTIKKMEVFGGQVNLNQIGSLHVDELKTENAANLFHNGDGAPTKVYKNMHLHGSGSHSLRMLPTNAEEFHFGENREQRIRFNTGDYHLEKLRFSERYQQISMEPLGAGSVRLFVEDDVDLSRQVRMNPTAPPRQWMLFSKKEITTREWSTIRGVVYAEGDVDFRSYSGYTALTGIASGKNIHLDDYNLVVGSTDVRDADYSNLCLPGTPPDGSDNYLKFGSVNLSSNSRGTLTGTINYSDYQGDEPPLVFLMTPIESNQVEKELPAQMRVTSASTSQADVELWVAPNYYGGSGVNRTSVSKVDYIVVGGGDYQLKDEFGNTQVRLSAGTVKTCDYKGKYSDGNGNCDESSVWQNLPSGWSSGTAVLAQLQTFNNGGEFYSARVESVSSAGFYIGLEGSEAYNQRGNGKFKRDDTIAYLAVEGSGTVEINGEMRRIESGNGLQSYKFSGNNYNSTRSLAEQCSASNHFNFQTPFASTPLFYSTKRTRYGGDGGWARACHVSDSQFNVVVDEDLADDNERKHYGEYFSYLAVGTAPTVEPVTIRLVHPGSAINCVGAQVEVQICSDSSCTSFDTQSSYTLDLTATPTSEWQHLTTGTIGNSQTVKHGDRLQLWQATPSVVEIGVGNYDFVCESGSGQNDCEIGFSDSGLVLTPVVGDLEQADLLACHTQYQLQLGVVETNSSDPKQCLVITQGTENVSFSFQYRVPQSPEVAADLGLGSLTLKAGEAQVAAVTFDAQGVAELPLRYQEAGRLKVSASLTRGVGGQQKTFTGEVDLDWVPVGFHIQAQNQACDSNFTQCGAFKKAGEAFPVEVSARCWVGDNDQDLSDNPITRNFQKSDIRLAPELIAPDPGSNSGDDGGTVSITAGGQGSVDRTLTEVGAFRFKLAESVDYLGASLSNFSSRTIGRITPATLEVVAQPLSLQPYCQGSSYFGQPVAFSTLPQFEVMARNLNNQVTNNFDSEFWNLPNPMTAREYQTGVTGIEVIEPAGQTTEVLGANDGDGSRRYRLTENWLRFKRPDTPLAPVDYARIPNNGADDASFGITIAAEDLSVAGDKVCVGTWGSCEGLSFDSASSAPFLGYVTGPQLRYGRMVLDSAFGTELQQVLVPMRMEYFNGQRFVTNTLDNGFNVNNARLSLAGSLDPLPLTNVNGSWEQGEYDGITVVGDGRVTPEDSPITLSYQLDQLGFDGINGCQFPNQATEAPTWLQWTWRGNTMTNPSANVTLGRFRGHDKVIYRREVFGSN</sequence>
<gene>
    <name evidence="4" type="ORF">FCL42_07130</name>
</gene>
<evidence type="ECO:0000259" key="3">
    <source>
        <dbReference type="Pfam" id="PF20419"/>
    </source>
</evidence>
<comment type="caution">
    <text evidence="4">The sequence shown here is derived from an EMBL/GenBank/DDBJ whole genome shotgun (WGS) entry which is preliminary data.</text>
</comment>
<organism evidence="4 5">
    <name type="scientific">Ferrimonas aestuarii</name>
    <dbReference type="NCBI Taxonomy" id="2569539"/>
    <lineage>
        <taxon>Bacteria</taxon>
        <taxon>Pseudomonadati</taxon>
        <taxon>Pseudomonadota</taxon>
        <taxon>Gammaproteobacteria</taxon>
        <taxon>Alteromonadales</taxon>
        <taxon>Ferrimonadaceae</taxon>
        <taxon>Ferrimonas</taxon>
    </lineage>
</organism>
<proteinExistence type="predicted"/>
<protein>
    <recommendedName>
        <fullName evidence="3">DUF6701 domain-containing protein</fullName>
    </recommendedName>
</protein>
<name>A0A4U1BPE7_9GAMM</name>
<keyword evidence="2" id="KW-0732">Signal</keyword>
<feature type="region of interest" description="Disordered" evidence="1">
    <location>
        <begin position="1097"/>
        <end position="1119"/>
    </location>
</feature>